<reference evidence="1" key="1">
    <citation type="journal article" date="2015" name="Genome Biol. Evol.">
        <title>Organellar Genomes of White Spruce (Picea glauca): Assembly and Annotation.</title>
        <authorList>
            <person name="Jackman S.D."/>
            <person name="Warren R.L."/>
            <person name="Gibb E.A."/>
            <person name="Vandervalk B.P."/>
            <person name="Mohamadi H."/>
            <person name="Chu J."/>
            <person name="Raymond A."/>
            <person name="Pleasance S."/>
            <person name="Coope R."/>
            <person name="Wildung M.R."/>
            <person name="Ritland C.E."/>
            <person name="Bousquet J."/>
            <person name="Jones S.J."/>
            <person name="Bohlmann J."/>
            <person name="Birol I."/>
        </authorList>
    </citation>
    <scope>NUCLEOTIDE SEQUENCE [LARGE SCALE GENOMIC DNA]</scope>
    <source>
        <tissue evidence="1">Flushing bud</tissue>
    </source>
</reference>
<name>A0A101LU35_PICGL</name>
<evidence type="ECO:0008006" key="2">
    <source>
        <dbReference type="Google" id="ProtNLM"/>
    </source>
</evidence>
<dbReference type="AlphaFoldDB" id="A0A101LU35"/>
<accession>A0A101LU35</accession>
<sequence length="131" mass="14904">MPLPTQGCLPFLATLNLPDLSRLTNDPVCHQPHWPSIPTKLPSDIPKFYGKPGEDPQNHVFTFHLWCSSNSLVDDSIQLRLFQRTLTGTAAKWYVELPRASFMDYMSLALAFLTHFQLPIRYETGTELLTS</sequence>
<dbReference type="EMBL" id="LKAM01000019">
    <property type="protein sequence ID" value="KUM45401.1"/>
    <property type="molecule type" value="Genomic_DNA"/>
</dbReference>
<keyword evidence="1" id="KW-0496">Mitochondrion</keyword>
<dbReference type="PANTHER" id="PTHR33223">
    <property type="entry name" value="CCHC-TYPE DOMAIN-CONTAINING PROTEIN"/>
    <property type="match status" value="1"/>
</dbReference>
<dbReference type="PANTHER" id="PTHR33223:SF6">
    <property type="entry name" value="CCHC-TYPE DOMAIN-CONTAINING PROTEIN"/>
    <property type="match status" value="1"/>
</dbReference>
<protein>
    <recommendedName>
        <fullName evidence="2">Retrotransposon gag domain-containing protein</fullName>
    </recommendedName>
</protein>
<evidence type="ECO:0000313" key="1">
    <source>
        <dbReference type="EMBL" id="KUM45401.1"/>
    </source>
</evidence>
<proteinExistence type="predicted"/>
<gene>
    <name evidence="1" type="ORF">ABT39_MTgene2668</name>
</gene>
<comment type="caution">
    <text evidence="1">The sequence shown here is derived from an EMBL/GenBank/DDBJ whole genome shotgun (WGS) entry which is preliminary data.</text>
</comment>
<geneLocation type="mitochondrion" evidence="1"/>
<organism evidence="1">
    <name type="scientific">Picea glauca</name>
    <name type="common">White spruce</name>
    <name type="synonym">Pinus glauca</name>
    <dbReference type="NCBI Taxonomy" id="3330"/>
    <lineage>
        <taxon>Eukaryota</taxon>
        <taxon>Viridiplantae</taxon>
        <taxon>Streptophyta</taxon>
        <taxon>Embryophyta</taxon>
        <taxon>Tracheophyta</taxon>
        <taxon>Spermatophyta</taxon>
        <taxon>Pinopsida</taxon>
        <taxon>Pinidae</taxon>
        <taxon>Conifers I</taxon>
        <taxon>Pinales</taxon>
        <taxon>Pinaceae</taxon>
        <taxon>Picea</taxon>
    </lineage>
</organism>